<organism evidence="2 3">
    <name type="scientific">Antrihabitans spumae</name>
    <dbReference type="NCBI Taxonomy" id="3373370"/>
    <lineage>
        <taxon>Bacteria</taxon>
        <taxon>Bacillati</taxon>
        <taxon>Actinomycetota</taxon>
        <taxon>Actinomycetes</taxon>
        <taxon>Mycobacteriales</taxon>
        <taxon>Nocardiaceae</taxon>
        <taxon>Antrihabitans</taxon>
    </lineage>
</organism>
<reference evidence="2 3" key="1">
    <citation type="submission" date="2024-10" db="EMBL/GenBank/DDBJ databases">
        <authorList>
            <person name="Riesco R."/>
        </authorList>
    </citation>
    <scope>NUCLEOTIDE SEQUENCE [LARGE SCALE GENOMIC DNA]</scope>
    <source>
        <strain evidence="2 3">NCIMB 15449</strain>
    </source>
</reference>
<evidence type="ECO:0000313" key="2">
    <source>
        <dbReference type="EMBL" id="MFH5211485.1"/>
    </source>
</evidence>
<accession>A0ABW7JUS1</accession>
<proteinExistence type="predicted"/>
<evidence type="ECO:0000256" key="1">
    <source>
        <dbReference type="SAM" id="MobiDB-lite"/>
    </source>
</evidence>
<feature type="region of interest" description="Disordered" evidence="1">
    <location>
        <begin position="29"/>
        <end position="69"/>
    </location>
</feature>
<dbReference type="EMBL" id="JBIMSO010000122">
    <property type="protein sequence ID" value="MFH5211485.1"/>
    <property type="molecule type" value="Genomic_DNA"/>
</dbReference>
<protein>
    <submittedName>
        <fullName evidence="2">Uncharacterized protein</fullName>
    </submittedName>
</protein>
<dbReference type="Proteomes" id="UP001609175">
    <property type="component" value="Unassembled WGS sequence"/>
</dbReference>
<comment type="caution">
    <text evidence="2">The sequence shown here is derived from an EMBL/GenBank/DDBJ whole genome shotgun (WGS) entry which is preliminary data.</text>
</comment>
<sequence length="69" mass="7657">MVIDPLAVDAAAHHRSVLVQVIAKMLTHTLPVRMPRHSEERQDRRHTGGDPPRSSPSAGFEPVRTDPEV</sequence>
<gene>
    <name evidence="2" type="ORF">ACHIPZ_25265</name>
</gene>
<dbReference type="RefSeq" id="WP_395118007.1">
    <property type="nucleotide sequence ID" value="NZ_JBIMSO010000122.1"/>
</dbReference>
<name>A0ABW7JUS1_9NOCA</name>
<feature type="compositionally biased region" description="Basic and acidic residues" evidence="1">
    <location>
        <begin position="36"/>
        <end position="48"/>
    </location>
</feature>
<evidence type="ECO:0000313" key="3">
    <source>
        <dbReference type="Proteomes" id="UP001609175"/>
    </source>
</evidence>